<reference evidence="2" key="1">
    <citation type="submission" date="2023-01" db="EMBL/GenBank/DDBJ databases">
        <title>Genome assembly of the deep-sea coral Lophelia pertusa.</title>
        <authorList>
            <person name="Herrera S."/>
            <person name="Cordes E."/>
        </authorList>
    </citation>
    <scope>NUCLEOTIDE SEQUENCE</scope>
    <source>
        <strain evidence="2">USNM1676648</strain>
        <tissue evidence="2">Polyp</tissue>
    </source>
</reference>
<keyword evidence="3" id="KW-1185">Reference proteome</keyword>
<protein>
    <submittedName>
        <fullName evidence="2">Uncharacterized protein</fullName>
    </submittedName>
</protein>
<proteinExistence type="predicted"/>
<dbReference type="EMBL" id="MU825462">
    <property type="protein sequence ID" value="KAJ7388533.1"/>
    <property type="molecule type" value="Genomic_DNA"/>
</dbReference>
<sequence length="55" mass="6078">MTVTLPSGAGSHHDHNPFPGSLACIIGLMTRWMFYSLYRSPRKSPSKAVMETPKS</sequence>
<evidence type="ECO:0000256" key="1">
    <source>
        <dbReference type="SAM" id="Phobius"/>
    </source>
</evidence>
<feature type="transmembrane region" description="Helical" evidence="1">
    <location>
        <begin position="20"/>
        <end position="38"/>
    </location>
</feature>
<dbReference type="Proteomes" id="UP001163046">
    <property type="component" value="Unassembled WGS sequence"/>
</dbReference>
<name>A0A9W9ZVB3_9CNID</name>
<dbReference type="AlphaFoldDB" id="A0A9W9ZVB3"/>
<comment type="caution">
    <text evidence="2">The sequence shown here is derived from an EMBL/GenBank/DDBJ whole genome shotgun (WGS) entry which is preliminary data.</text>
</comment>
<evidence type="ECO:0000313" key="3">
    <source>
        <dbReference type="Proteomes" id="UP001163046"/>
    </source>
</evidence>
<keyword evidence="1" id="KW-1133">Transmembrane helix</keyword>
<gene>
    <name evidence="2" type="ORF">OS493_037050</name>
</gene>
<organism evidence="2 3">
    <name type="scientific">Desmophyllum pertusum</name>
    <dbReference type="NCBI Taxonomy" id="174260"/>
    <lineage>
        <taxon>Eukaryota</taxon>
        <taxon>Metazoa</taxon>
        <taxon>Cnidaria</taxon>
        <taxon>Anthozoa</taxon>
        <taxon>Hexacorallia</taxon>
        <taxon>Scleractinia</taxon>
        <taxon>Caryophylliina</taxon>
        <taxon>Caryophylliidae</taxon>
        <taxon>Desmophyllum</taxon>
    </lineage>
</organism>
<keyword evidence="1" id="KW-0472">Membrane</keyword>
<evidence type="ECO:0000313" key="2">
    <source>
        <dbReference type="EMBL" id="KAJ7388533.1"/>
    </source>
</evidence>
<accession>A0A9W9ZVB3</accession>
<keyword evidence="1" id="KW-0812">Transmembrane</keyword>